<sequence>MEIEESGISFIFRNDRVVKFDDSEFYRRYFNCLPHSKGVDFICESEGKRALIEVKNCRGHEAENVWRIGTDNAKRDVITPSPGDERESLDIEMSLKAAMTIACLCGALSKGSGCFHAGKLSELCRPLGAGGEPLYIILFLEGDFFFETRSKKMIMDRLQTSIRKKLSWLNCSVSVMDSSTYKKKFFTIRQNQAESC</sequence>
<dbReference type="KEGG" id="cpor:BED41_15325"/>
<protein>
    <submittedName>
        <fullName evidence="1">Uncharacterized protein</fullName>
    </submittedName>
</protein>
<dbReference type="GeneID" id="83059217"/>
<reference evidence="1" key="1">
    <citation type="submission" date="2016-08" db="EMBL/GenBank/DDBJ databases">
        <title>Complete genome of Cloacibacillus porcorum.</title>
        <authorList>
            <person name="Looft T."/>
            <person name="Bayles D.O."/>
            <person name="Alt D.P."/>
        </authorList>
    </citation>
    <scope>NUCLEOTIDE SEQUENCE [LARGE SCALE GENOMIC DNA]</scope>
    <source>
        <strain evidence="1">CL-84</strain>
    </source>
</reference>
<dbReference type="OrthoDB" id="878245at2"/>
<organism evidence="1 2">
    <name type="scientific">Cloacibacillus porcorum</name>
    <dbReference type="NCBI Taxonomy" id="1197717"/>
    <lineage>
        <taxon>Bacteria</taxon>
        <taxon>Thermotogati</taxon>
        <taxon>Synergistota</taxon>
        <taxon>Synergistia</taxon>
        <taxon>Synergistales</taxon>
        <taxon>Synergistaceae</taxon>
        <taxon>Cloacibacillus</taxon>
    </lineage>
</organism>
<evidence type="ECO:0000313" key="1">
    <source>
        <dbReference type="EMBL" id="ANZ46354.1"/>
    </source>
</evidence>
<name>A0A1B2I8N2_9BACT</name>
<dbReference type="Pfam" id="PF20366">
    <property type="entry name" value="DUF6661"/>
    <property type="match status" value="1"/>
</dbReference>
<gene>
    <name evidence="1" type="ORF">BED41_15325</name>
</gene>
<dbReference type="Proteomes" id="UP000093044">
    <property type="component" value="Chromosome"/>
</dbReference>
<dbReference type="InterPro" id="IPR046602">
    <property type="entry name" value="DUF6661"/>
</dbReference>
<dbReference type="STRING" id="1197717.BED41_15325"/>
<dbReference type="RefSeq" id="WP_066748333.1">
    <property type="nucleotide sequence ID" value="NZ_CALCLR010000071.1"/>
</dbReference>
<evidence type="ECO:0000313" key="2">
    <source>
        <dbReference type="Proteomes" id="UP000093044"/>
    </source>
</evidence>
<proteinExistence type="predicted"/>
<dbReference type="AlphaFoldDB" id="A0A1B2I8N2"/>
<accession>A0A1B2I8N2</accession>
<dbReference type="EMBL" id="CP016757">
    <property type="protein sequence ID" value="ANZ46354.1"/>
    <property type="molecule type" value="Genomic_DNA"/>
</dbReference>
<keyword evidence="2" id="KW-1185">Reference proteome</keyword>